<dbReference type="Gene3D" id="3.20.20.80">
    <property type="entry name" value="Glycosidases"/>
    <property type="match status" value="1"/>
</dbReference>
<feature type="domain" description="Beta-galactosidase trimerisation" evidence="9">
    <location>
        <begin position="397"/>
        <end position="586"/>
    </location>
</feature>
<dbReference type="Proteomes" id="UP001469365">
    <property type="component" value="Unassembled WGS sequence"/>
</dbReference>
<dbReference type="Pfam" id="PF08532">
    <property type="entry name" value="Glyco_hydro_42M"/>
    <property type="match status" value="1"/>
</dbReference>
<evidence type="ECO:0000256" key="3">
    <source>
        <dbReference type="ARBA" id="ARBA00012756"/>
    </source>
</evidence>
<proteinExistence type="inferred from homology"/>
<dbReference type="InterPro" id="IPR013738">
    <property type="entry name" value="Beta_galactosidase_Trimer"/>
</dbReference>
<dbReference type="InterPro" id="IPR013529">
    <property type="entry name" value="Glyco_hydro_42_N"/>
</dbReference>
<dbReference type="Pfam" id="PF02449">
    <property type="entry name" value="Glyco_hydro_42"/>
    <property type="match status" value="1"/>
</dbReference>
<evidence type="ECO:0000259" key="8">
    <source>
        <dbReference type="Pfam" id="PF02449"/>
    </source>
</evidence>
<keyword evidence="7 10" id="KW-0326">Glycosidase</keyword>
<dbReference type="CDD" id="cd03143">
    <property type="entry name" value="A4_beta-galactosidase_middle_domain"/>
    <property type="match status" value="1"/>
</dbReference>
<dbReference type="PANTHER" id="PTHR36447:SF2">
    <property type="entry name" value="BETA-GALACTOSIDASE YESZ"/>
    <property type="match status" value="1"/>
</dbReference>
<accession>A0ABU9DIK2</accession>
<organism evidence="10 11">
    <name type="scientific">Paenibacillus filicis</name>
    <dbReference type="NCBI Taxonomy" id="669464"/>
    <lineage>
        <taxon>Bacteria</taxon>
        <taxon>Bacillati</taxon>
        <taxon>Bacillota</taxon>
        <taxon>Bacilli</taxon>
        <taxon>Bacillales</taxon>
        <taxon>Paenibacillaceae</taxon>
        <taxon>Paenibacillus</taxon>
    </lineage>
</organism>
<evidence type="ECO:0000256" key="4">
    <source>
        <dbReference type="ARBA" id="ARBA00022723"/>
    </source>
</evidence>
<dbReference type="SUPFAM" id="SSF52317">
    <property type="entry name" value="Class I glutamine amidotransferase-like"/>
    <property type="match status" value="1"/>
</dbReference>
<dbReference type="InterPro" id="IPR017853">
    <property type="entry name" value="GH"/>
</dbReference>
<reference evidence="10 11" key="1">
    <citation type="submission" date="2024-04" db="EMBL/GenBank/DDBJ databases">
        <title>draft genome sequnece of Paenibacillus filicis.</title>
        <authorList>
            <person name="Kim D.-U."/>
        </authorList>
    </citation>
    <scope>NUCLEOTIDE SEQUENCE [LARGE SCALE GENOMIC DNA]</scope>
    <source>
        <strain evidence="10 11">KACC14197</strain>
    </source>
</reference>
<evidence type="ECO:0000313" key="11">
    <source>
        <dbReference type="Proteomes" id="UP001469365"/>
    </source>
</evidence>
<gene>
    <name evidence="10" type="ORF">WMW72_12395</name>
</gene>
<keyword evidence="11" id="KW-1185">Reference proteome</keyword>
<evidence type="ECO:0000256" key="5">
    <source>
        <dbReference type="ARBA" id="ARBA00022801"/>
    </source>
</evidence>
<dbReference type="SUPFAM" id="SSF51445">
    <property type="entry name" value="(Trans)glycosidases"/>
    <property type="match status" value="1"/>
</dbReference>
<feature type="domain" description="Glycoside hydrolase family 42 N-terminal" evidence="8">
    <location>
        <begin position="21"/>
        <end position="365"/>
    </location>
</feature>
<comment type="catalytic activity">
    <reaction evidence="1">
        <text>Hydrolysis of terminal non-reducing beta-D-galactose residues in beta-D-galactosides.</text>
        <dbReference type="EC" id="3.2.1.23"/>
    </reaction>
</comment>
<evidence type="ECO:0000256" key="6">
    <source>
        <dbReference type="ARBA" id="ARBA00022833"/>
    </source>
</evidence>
<name>A0ABU9DIK2_9BACL</name>
<dbReference type="InterPro" id="IPR029062">
    <property type="entry name" value="Class_I_gatase-like"/>
</dbReference>
<evidence type="ECO:0000256" key="2">
    <source>
        <dbReference type="ARBA" id="ARBA00005940"/>
    </source>
</evidence>
<evidence type="ECO:0000256" key="1">
    <source>
        <dbReference type="ARBA" id="ARBA00001412"/>
    </source>
</evidence>
<keyword evidence="4" id="KW-0479">Metal-binding</keyword>
<dbReference type="EC" id="3.2.1.23" evidence="3"/>
<keyword evidence="5 10" id="KW-0378">Hydrolase</keyword>
<dbReference type="EMBL" id="JBBPCC010000007">
    <property type="protein sequence ID" value="MEK8128705.1"/>
    <property type="molecule type" value="Genomic_DNA"/>
</dbReference>
<dbReference type="RefSeq" id="WP_341415795.1">
    <property type="nucleotide sequence ID" value="NZ_JBBPCC010000007.1"/>
</dbReference>
<keyword evidence="6" id="KW-0862">Zinc</keyword>
<comment type="similarity">
    <text evidence="2">Belongs to the glycosyl hydrolase 42 family.</text>
</comment>
<evidence type="ECO:0000259" key="9">
    <source>
        <dbReference type="Pfam" id="PF08532"/>
    </source>
</evidence>
<sequence>MSTTFPYGSVLKVQREFSLDDIRTKLNEMKRCGMNYVVIWPALFWWENKAHANYPFQTGIEILKHAEEIGMKVIMELAGQITALEYAPDFIMREEYYAKKANGTVDNDKIIFDYLNYNHPEVKQMVRKHYTAAAKAYKGYSALYGYDILNETMFTSYDRYTLQLFREWLEEKYLTIERLNEVWDRSYYDWNQIEFTYWLWASVMPFVDWQQFRKTNMGMILNEWKGYIKAVDPDCPTIADNINSMIATDNFYGRPHDDWNIAENVDEYGISFYPKENLQGQPHYKRWETFVGVHSATKTGRFWISELQSHHRNMFNPNSIVYPYELKWWSWEAISHGAKGLIYWKWDPFIKGVQTAGRGLVDPQGGFTPRADAAAEIAAILDQYSHEFTTYDPEQPRVAILYDKLTHDFTKAFTQSVPHEANIYIDSLAGLYECLWELNIPVKFITPDDVKSGKEKEFQTLFLTNQLAIGPELAEAIRQFAAQGGTVIADGKFGEIREDGLLNEQLPGGALNEQLGYQLIDIDPLGLGINVEREANGETLHFPGFFERKLLHVDGDKAEVWGAYADNHAGVLVSPVGEGRIVYISSMVWYGYNKKPDARVLDWVRLLDEKYELALHKAEDARLRLCTLRGEDGLLLFVFNYTGEAISSLIRLNGIGSSAESLVRVTDGRSIAIEQNQDQVAFTDAIQSKEVAIYKLAWRG</sequence>
<dbReference type="PANTHER" id="PTHR36447">
    <property type="entry name" value="BETA-GALACTOSIDASE GANA"/>
    <property type="match status" value="1"/>
</dbReference>
<evidence type="ECO:0000313" key="10">
    <source>
        <dbReference type="EMBL" id="MEK8128705.1"/>
    </source>
</evidence>
<dbReference type="Gene3D" id="3.40.50.880">
    <property type="match status" value="1"/>
</dbReference>
<protein>
    <recommendedName>
        <fullName evidence="3">beta-galactosidase</fullName>
        <ecNumber evidence="3">3.2.1.23</ecNumber>
    </recommendedName>
</protein>
<evidence type="ECO:0000256" key="7">
    <source>
        <dbReference type="ARBA" id="ARBA00023295"/>
    </source>
</evidence>
<comment type="caution">
    <text evidence="10">The sequence shown here is derived from an EMBL/GenBank/DDBJ whole genome shotgun (WGS) entry which is preliminary data.</text>
</comment>
<dbReference type="GO" id="GO:0004565">
    <property type="term" value="F:beta-galactosidase activity"/>
    <property type="evidence" value="ECO:0007669"/>
    <property type="project" value="UniProtKB-EC"/>
</dbReference>
<dbReference type="InterPro" id="IPR003476">
    <property type="entry name" value="Glyco_hydro_42"/>
</dbReference>